<dbReference type="InterPro" id="IPR051558">
    <property type="entry name" value="Metallophosphoesterase_PAP"/>
</dbReference>
<feature type="binding site" evidence="6">
    <location>
        <position position="73"/>
    </location>
    <ligand>
        <name>Fe cation</name>
        <dbReference type="ChEBI" id="CHEBI:24875"/>
        <label>1</label>
    </ligand>
</feature>
<dbReference type="EMBL" id="JALLPJ020000240">
    <property type="protein sequence ID" value="KAL3797791.1"/>
    <property type="molecule type" value="Genomic_DNA"/>
</dbReference>
<dbReference type="Pfam" id="PF00149">
    <property type="entry name" value="Metallophos"/>
    <property type="match status" value="1"/>
</dbReference>
<gene>
    <name evidence="9" type="ORF">ACHAWO_000408</name>
</gene>
<sequence>MAKSTAAALLLLFISSTVAANGKLRFLALGDWGGQDSYPFYTEQQRETADGMAAVASESTELPAASFVLALGDNFYFEGLPGGDEDELRFMNTFENLYYHDQLQVPWYIIGGNHDYCGNIDSQIEYSKRSNTRWTFPDYNHRVVKEFTVNDGASTSDASPSKTVKVEIIMIDTVQIAGHRCHGPGYESLTMEGYFDPLPEPVNLIQATTTLGWIEDHLRNSDADYLLVAGHFPIYSACSHGNTEFLAKHLDPMLRKYGVTAYLSGHEHCQFHFQNEGMDYILTGTGHDCCYAADNKKYLPKHGELKYILADSSDYSGDSGARGGFASFEVDDEQMIVKIHNEDGHALYETQLLPRSEEFKSKLVSVE</sequence>
<feature type="binding site" evidence="6">
    <location>
        <position position="266"/>
    </location>
    <ligand>
        <name>Fe cation</name>
        <dbReference type="ChEBI" id="CHEBI:24875"/>
        <label>2</label>
    </ligand>
</feature>
<dbReference type="EC" id="3.1.3.2" evidence="2 5"/>
<evidence type="ECO:0000256" key="3">
    <source>
        <dbReference type="ARBA" id="ARBA00022729"/>
    </source>
</evidence>
<keyword evidence="6" id="KW-0479">Metal-binding</keyword>
<dbReference type="GO" id="GO:0003993">
    <property type="term" value="F:acid phosphatase activity"/>
    <property type="evidence" value="ECO:0007669"/>
    <property type="project" value="UniProtKB-UniRule"/>
</dbReference>
<evidence type="ECO:0000256" key="1">
    <source>
        <dbReference type="ARBA" id="ARBA00000032"/>
    </source>
</evidence>
<comment type="cofactor">
    <cofactor evidence="6">
        <name>Fe cation</name>
        <dbReference type="ChEBI" id="CHEBI:24875"/>
    </cofactor>
    <text evidence="6">Binds 2 iron ions per subunit.</text>
</comment>
<keyword evidence="4 5" id="KW-0378">Hydrolase</keyword>
<dbReference type="FunFam" id="3.60.21.10:FF:000062">
    <property type="entry name" value="Tartrate-resistant acid phosphatase type 5"/>
    <property type="match status" value="1"/>
</dbReference>
<dbReference type="PIRSF" id="PIRSF000898">
    <property type="entry name" value="Acid_Ptase_5"/>
    <property type="match status" value="1"/>
</dbReference>
<feature type="domain" description="Calcineurin-like phosphoesterase" evidence="8">
    <location>
        <begin position="24"/>
        <end position="269"/>
    </location>
</feature>
<feature type="chain" id="PRO_5044895613" description="acid phosphatase" evidence="7">
    <location>
        <begin position="20"/>
        <end position="367"/>
    </location>
</feature>
<feature type="binding site" evidence="6">
    <location>
        <position position="231"/>
    </location>
    <ligand>
        <name>Fe cation</name>
        <dbReference type="ChEBI" id="CHEBI:24875"/>
        <label>2</label>
    </ligand>
</feature>
<evidence type="ECO:0000256" key="4">
    <source>
        <dbReference type="ARBA" id="ARBA00022801"/>
    </source>
</evidence>
<feature type="binding site" evidence="6">
    <location>
        <position position="76"/>
    </location>
    <ligand>
        <name>Fe cation</name>
        <dbReference type="ChEBI" id="CHEBI:24875"/>
        <label>1</label>
    </ligand>
</feature>
<feature type="binding site" evidence="6">
    <location>
        <position position="31"/>
    </location>
    <ligand>
        <name>Fe cation</name>
        <dbReference type="ChEBI" id="CHEBI:24875"/>
        <label>1</label>
    </ligand>
</feature>
<name>A0ABD3QDI7_9STRA</name>
<evidence type="ECO:0000259" key="8">
    <source>
        <dbReference type="Pfam" id="PF00149"/>
    </source>
</evidence>
<feature type="binding site" evidence="6">
    <location>
        <position position="73"/>
    </location>
    <ligand>
        <name>Fe cation</name>
        <dbReference type="ChEBI" id="CHEBI:24875"/>
        <label>2</label>
    </ligand>
</feature>
<evidence type="ECO:0000313" key="9">
    <source>
        <dbReference type="EMBL" id="KAL3797791.1"/>
    </source>
</evidence>
<organism evidence="9 10">
    <name type="scientific">Cyclotella atomus</name>
    <dbReference type="NCBI Taxonomy" id="382360"/>
    <lineage>
        <taxon>Eukaryota</taxon>
        <taxon>Sar</taxon>
        <taxon>Stramenopiles</taxon>
        <taxon>Ochrophyta</taxon>
        <taxon>Bacillariophyta</taxon>
        <taxon>Coscinodiscophyceae</taxon>
        <taxon>Thalassiosirophycidae</taxon>
        <taxon>Stephanodiscales</taxon>
        <taxon>Stephanodiscaceae</taxon>
        <taxon>Cyclotella</taxon>
    </lineage>
</organism>
<dbReference type="Gene3D" id="3.60.21.10">
    <property type="match status" value="1"/>
</dbReference>
<evidence type="ECO:0000256" key="2">
    <source>
        <dbReference type="ARBA" id="ARBA00012646"/>
    </source>
</evidence>
<dbReference type="InterPro" id="IPR024927">
    <property type="entry name" value="Acid_PPase"/>
</dbReference>
<keyword evidence="3 7" id="KW-0732">Signal</keyword>
<keyword evidence="5 6" id="KW-0408">Iron</keyword>
<evidence type="ECO:0000256" key="6">
    <source>
        <dbReference type="PIRSR" id="PIRSR000898-1"/>
    </source>
</evidence>
<dbReference type="AlphaFoldDB" id="A0ABD3QDI7"/>
<feature type="signal peptide" evidence="7">
    <location>
        <begin position="1"/>
        <end position="19"/>
    </location>
</feature>
<evidence type="ECO:0000256" key="5">
    <source>
        <dbReference type="PIRNR" id="PIRNR000898"/>
    </source>
</evidence>
<dbReference type="SUPFAM" id="SSF56300">
    <property type="entry name" value="Metallo-dependent phosphatases"/>
    <property type="match status" value="1"/>
</dbReference>
<dbReference type="CDD" id="cd07378">
    <property type="entry name" value="MPP_ACP5"/>
    <property type="match status" value="1"/>
</dbReference>
<reference evidence="9 10" key="1">
    <citation type="submission" date="2024-10" db="EMBL/GenBank/DDBJ databases">
        <title>Updated reference genomes for cyclostephanoid diatoms.</title>
        <authorList>
            <person name="Roberts W.R."/>
            <person name="Alverson A.J."/>
        </authorList>
    </citation>
    <scope>NUCLEOTIDE SEQUENCE [LARGE SCALE GENOMIC DNA]</scope>
    <source>
        <strain evidence="9 10">AJA010-31</strain>
    </source>
</reference>
<feature type="binding site" evidence="6">
    <location>
        <position position="113"/>
    </location>
    <ligand>
        <name>Fe cation</name>
        <dbReference type="ChEBI" id="CHEBI:24875"/>
        <label>2</label>
    </ligand>
</feature>
<comment type="caution">
    <text evidence="9">The sequence shown here is derived from an EMBL/GenBank/DDBJ whole genome shotgun (WGS) entry which is preliminary data.</text>
</comment>
<evidence type="ECO:0000313" key="10">
    <source>
        <dbReference type="Proteomes" id="UP001530400"/>
    </source>
</evidence>
<evidence type="ECO:0000256" key="7">
    <source>
        <dbReference type="SAM" id="SignalP"/>
    </source>
</evidence>
<accession>A0ABD3QDI7</accession>
<dbReference type="InterPro" id="IPR004843">
    <property type="entry name" value="Calcineurin-like_PHP"/>
</dbReference>
<keyword evidence="10" id="KW-1185">Reference proteome</keyword>
<protein>
    <recommendedName>
        <fullName evidence="2 5">acid phosphatase</fullName>
        <ecNumber evidence="2 5">3.1.3.2</ecNumber>
    </recommendedName>
</protein>
<dbReference type="PANTHER" id="PTHR10161">
    <property type="entry name" value="TARTRATE-RESISTANT ACID PHOSPHATASE TYPE 5"/>
    <property type="match status" value="1"/>
</dbReference>
<dbReference type="PANTHER" id="PTHR10161:SF14">
    <property type="entry name" value="TARTRATE-RESISTANT ACID PHOSPHATASE TYPE 5"/>
    <property type="match status" value="1"/>
</dbReference>
<feature type="binding site" evidence="6">
    <location>
        <position position="268"/>
    </location>
    <ligand>
        <name>Fe cation</name>
        <dbReference type="ChEBI" id="CHEBI:24875"/>
        <label>1</label>
    </ligand>
</feature>
<proteinExistence type="predicted"/>
<comment type="catalytic activity">
    <reaction evidence="1 5">
        <text>a phosphate monoester + H2O = an alcohol + phosphate</text>
        <dbReference type="Rhea" id="RHEA:15017"/>
        <dbReference type="ChEBI" id="CHEBI:15377"/>
        <dbReference type="ChEBI" id="CHEBI:30879"/>
        <dbReference type="ChEBI" id="CHEBI:43474"/>
        <dbReference type="ChEBI" id="CHEBI:67140"/>
        <dbReference type="EC" id="3.1.3.2"/>
    </reaction>
</comment>
<dbReference type="Proteomes" id="UP001530400">
    <property type="component" value="Unassembled WGS sequence"/>
</dbReference>
<dbReference type="InterPro" id="IPR029052">
    <property type="entry name" value="Metallo-depent_PP-like"/>
</dbReference>